<proteinExistence type="predicted"/>
<dbReference type="InterPro" id="IPR050491">
    <property type="entry name" value="AmpC-like"/>
</dbReference>
<evidence type="ECO:0000259" key="1">
    <source>
        <dbReference type="Pfam" id="PF00144"/>
    </source>
</evidence>
<dbReference type="SUPFAM" id="SSF56601">
    <property type="entry name" value="beta-lactamase/transpeptidase-like"/>
    <property type="match status" value="1"/>
</dbReference>
<dbReference type="Gene3D" id="3.40.710.10">
    <property type="entry name" value="DD-peptidase/beta-lactamase superfamily"/>
    <property type="match status" value="1"/>
</dbReference>
<dbReference type="RefSeq" id="WP_157898857.1">
    <property type="nucleotide sequence ID" value="NZ_CP015136.1"/>
</dbReference>
<dbReference type="PANTHER" id="PTHR46825:SF9">
    <property type="entry name" value="BETA-LACTAMASE-RELATED DOMAIN-CONTAINING PROTEIN"/>
    <property type="match status" value="1"/>
</dbReference>
<dbReference type="KEGG" id="abac:LuPra_01502"/>
<protein>
    <submittedName>
        <fullName evidence="2">Beta-lactamase/D-alanine carboxypeptidase</fullName>
    </submittedName>
</protein>
<keyword evidence="2" id="KW-0378">Hydrolase</keyword>
<feature type="domain" description="Beta-lactamase-related" evidence="1">
    <location>
        <begin position="35"/>
        <end position="92"/>
    </location>
</feature>
<dbReference type="InterPro" id="IPR001466">
    <property type="entry name" value="Beta-lactam-related"/>
</dbReference>
<dbReference type="EMBL" id="CP015136">
    <property type="protein sequence ID" value="AMY08308.1"/>
    <property type="molecule type" value="Genomic_DNA"/>
</dbReference>
<dbReference type="STRING" id="1855912.LuPra_01502"/>
<keyword evidence="3" id="KW-1185">Reference proteome</keyword>
<sequence length="137" mass="14504">MAIAAIATGFAGHASDDTFARRVDVIARRSLDRPNAGLSIAVARDGTLILARGYGVADRARAVAVTPDSIFHIASISKNIAAAAVLSLVDRGSWPPAPGLITDSARAWVHFLVIASWATLARAEVSRRFLKISRTID</sequence>
<organism evidence="2 3">
    <name type="scientific">Luteitalea pratensis</name>
    <dbReference type="NCBI Taxonomy" id="1855912"/>
    <lineage>
        <taxon>Bacteria</taxon>
        <taxon>Pseudomonadati</taxon>
        <taxon>Acidobacteriota</taxon>
        <taxon>Vicinamibacteria</taxon>
        <taxon>Vicinamibacterales</taxon>
        <taxon>Vicinamibacteraceae</taxon>
        <taxon>Luteitalea</taxon>
    </lineage>
</organism>
<name>A0A143PJR8_LUTPR</name>
<reference evidence="2 3" key="1">
    <citation type="journal article" date="2016" name="Genome Announc.">
        <title>First Complete Genome Sequence of a Subdivision 6 Acidobacterium Strain.</title>
        <authorList>
            <person name="Huang S."/>
            <person name="Vieira S."/>
            <person name="Bunk B."/>
            <person name="Riedel T."/>
            <person name="Sproer C."/>
            <person name="Overmann J."/>
        </authorList>
    </citation>
    <scope>NUCLEOTIDE SEQUENCE [LARGE SCALE GENOMIC DNA]</scope>
    <source>
        <strain evidence="3">DSM 100886 HEG_-6_39</strain>
    </source>
</reference>
<dbReference type="Pfam" id="PF00144">
    <property type="entry name" value="Beta-lactamase"/>
    <property type="match status" value="1"/>
</dbReference>
<keyword evidence="2" id="KW-0121">Carboxypeptidase</keyword>
<dbReference type="PANTHER" id="PTHR46825">
    <property type="entry name" value="D-ALANYL-D-ALANINE-CARBOXYPEPTIDASE/ENDOPEPTIDASE AMPH"/>
    <property type="match status" value="1"/>
</dbReference>
<dbReference type="AlphaFoldDB" id="A0A143PJR8"/>
<dbReference type="OrthoDB" id="119951at2"/>
<accession>A0A143PJR8</accession>
<dbReference type="Proteomes" id="UP000076079">
    <property type="component" value="Chromosome"/>
</dbReference>
<dbReference type="InterPro" id="IPR012338">
    <property type="entry name" value="Beta-lactam/transpept-like"/>
</dbReference>
<evidence type="ECO:0000313" key="2">
    <source>
        <dbReference type="EMBL" id="AMY08308.1"/>
    </source>
</evidence>
<reference evidence="3" key="2">
    <citation type="submission" date="2016-04" db="EMBL/GenBank/DDBJ databases">
        <title>First Complete Genome Sequence of a Subdivision 6 Acidobacterium.</title>
        <authorList>
            <person name="Huang S."/>
            <person name="Vieira S."/>
            <person name="Bunk B."/>
            <person name="Riedel T."/>
            <person name="Sproeer C."/>
            <person name="Overmann J."/>
        </authorList>
    </citation>
    <scope>NUCLEOTIDE SEQUENCE [LARGE SCALE GENOMIC DNA]</scope>
    <source>
        <strain evidence="3">DSM 100886 HEG_-6_39</strain>
    </source>
</reference>
<dbReference type="GO" id="GO:0004180">
    <property type="term" value="F:carboxypeptidase activity"/>
    <property type="evidence" value="ECO:0007669"/>
    <property type="project" value="UniProtKB-KW"/>
</dbReference>
<keyword evidence="2" id="KW-0645">Protease</keyword>
<gene>
    <name evidence="2" type="ORF">LuPra_01502</name>
</gene>
<evidence type="ECO:0000313" key="3">
    <source>
        <dbReference type="Proteomes" id="UP000076079"/>
    </source>
</evidence>